<keyword evidence="3" id="KW-0418">Kinase</keyword>
<feature type="transmembrane region" description="Helical" evidence="1">
    <location>
        <begin position="194"/>
        <end position="216"/>
    </location>
</feature>
<keyword evidence="4" id="KW-1185">Reference proteome</keyword>
<dbReference type="OrthoDB" id="9792992at2"/>
<keyword evidence="1" id="KW-0472">Membrane</keyword>
<feature type="transmembrane region" description="Helical" evidence="1">
    <location>
        <begin position="280"/>
        <end position="300"/>
    </location>
</feature>
<gene>
    <name evidence="3" type="ORF">B0O44_10123</name>
</gene>
<feature type="transmembrane region" description="Helical" evidence="1">
    <location>
        <begin position="78"/>
        <end position="99"/>
    </location>
</feature>
<dbReference type="AlphaFoldDB" id="A0A318UJM2"/>
<keyword evidence="3" id="KW-0808">Transferase</keyword>
<sequence length="502" mass="57788">MIKTKNRADNTGFLYRKLDFFLFVGLWLWLAIFQVAQLKQDFWKTYLSTLLVLVVVQLPAMAFAWYKPVLRKKLCLKQYLYLWFFCFVLLLPLLSWGWINVLSESVGPSLIFTAALSSFAFELLLCADRFYRKRAGQIKWIKKIRFENAVLMSLVLLAVILSAMAVSSMGNPAYDSPKQLLIGFEFSLLQLFRHWLTFLSFTMQFLLMYLAGYLFFMINSRLLVSKILKQKGLLLYLLSVLFTVALLYPFVGQLLILLPINDTFGRSIFLNNPFTLENAGGAIGIMLISLPVVLALQWATQNNRIVSLEKEKTETELHLLKQQLNPHFFFNTLNNLYALSLRKSDQTPGSILQLSELMRYVIYKAQQEQVQLSEELAYLKDYIELQQMRLLKPLNLTFKQELTQNDLLIAPLLLIVLIENAFKHGIEPAEQTATLSLQLSCTSDELYFSCENSVEGTDESNRGGIGLINLTRRLDLLYPGRYTLKTGLKNAMFKAELQLMLK</sequence>
<evidence type="ECO:0000256" key="1">
    <source>
        <dbReference type="SAM" id="Phobius"/>
    </source>
</evidence>
<feature type="transmembrane region" description="Helical" evidence="1">
    <location>
        <begin position="236"/>
        <end position="260"/>
    </location>
</feature>
<dbReference type="PANTHER" id="PTHR34220">
    <property type="entry name" value="SENSOR HISTIDINE KINASE YPDA"/>
    <property type="match status" value="1"/>
</dbReference>
<feature type="transmembrane region" description="Helical" evidence="1">
    <location>
        <begin position="105"/>
        <end position="127"/>
    </location>
</feature>
<feature type="domain" description="Signal transduction histidine kinase internal region" evidence="2">
    <location>
        <begin position="316"/>
        <end position="390"/>
    </location>
</feature>
<organism evidence="3 4">
    <name type="scientific">Pedobacter nutrimenti</name>
    <dbReference type="NCBI Taxonomy" id="1241337"/>
    <lineage>
        <taxon>Bacteria</taxon>
        <taxon>Pseudomonadati</taxon>
        <taxon>Bacteroidota</taxon>
        <taxon>Sphingobacteriia</taxon>
        <taxon>Sphingobacteriales</taxon>
        <taxon>Sphingobacteriaceae</taxon>
        <taxon>Pedobacter</taxon>
    </lineage>
</organism>
<dbReference type="InterPro" id="IPR050640">
    <property type="entry name" value="Bact_2-comp_sensor_kinase"/>
</dbReference>
<feature type="transmembrane region" description="Helical" evidence="1">
    <location>
        <begin position="20"/>
        <end position="39"/>
    </location>
</feature>
<dbReference type="PANTHER" id="PTHR34220:SF7">
    <property type="entry name" value="SENSOR HISTIDINE KINASE YPDA"/>
    <property type="match status" value="1"/>
</dbReference>
<dbReference type="Pfam" id="PF06580">
    <property type="entry name" value="His_kinase"/>
    <property type="match status" value="1"/>
</dbReference>
<proteinExistence type="predicted"/>
<dbReference type="Gene3D" id="3.30.565.10">
    <property type="entry name" value="Histidine kinase-like ATPase, C-terminal domain"/>
    <property type="match status" value="1"/>
</dbReference>
<evidence type="ECO:0000313" key="3">
    <source>
        <dbReference type="EMBL" id="PYF76552.1"/>
    </source>
</evidence>
<evidence type="ECO:0000313" key="4">
    <source>
        <dbReference type="Proteomes" id="UP000248198"/>
    </source>
</evidence>
<dbReference type="GO" id="GO:0016020">
    <property type="term" value="C:membrane"/>
    <property type="evidence" value="ECO:0007669"/>
    <property type="project" value="InterPro"/>
</dbReference>
<accession>A0A318UJM2</accession>
<feature type="transmembrane region" description="Helical" evidence="1">
    <location>
        <begin position="148"/>
        <end position="174"/>
    </location>
</feature>
<dbReference type="RefSeq" id="WP_110826675.1">
    <property type="nucleotide sequence ID" value="NZ_QKLU01000001.1"/>
</dbReference>
<dbReference type="Proteomes" id="UP000248198">
    <property type="component" value="Unassembled WGS sequence"/>
</dbReference>
<feature type="transmembrane region" description="Helical" evidence="1">
    <location>
        <begin position="45"/>
        <end position="66"/>
    </location>
</feature>
<dbReference type="InterPro" id="IPR036890">
    <property type="entry name" value="HATPase_C_sf"/>
</dbReference>
<evidence type="ECO:0000259" key="2">
    <source>
        <dbReference type="Pfam" id="PF06580"/>
    </source>
</evidence>
<dbReference type="EMBL" id="QKLU01000001">
    <property type="protein sequence ID" value="PYF76552.1"/>
    <property type="molecule type" value="Genomic_DNA"/>
</dbReference>
<reference evidence="3 4" key="1">
    <citation type="submission" date="2018-06" db="EMBL/GenBank/DDBJ databases">
        <title>Genomic Encyclopedia of Archaeal and Bacterial Type Strains, Phase II (KMG-II): from individual species to whole genera.</title>
        <authorList>
            <person name="Goeker M."/>
        </authorList>
    </citation>
    <scope>NUCLEOTIDE SEQUENCE [LARGE SCALE GENOMIC DNA]</scope>
    <source>
        <strain evidence="3 4">DSM 27372</strain>
    </source>
</reference>
<keyword evidence="1" id="KW-0812">Transmembrane</keyword>
<name>A0A318UJM2_9SPHI</name>
<keyword evidence="1" id="KW-1133">Transmembrane helix</keyword>
<protein>
    <submittedName>
        <fullName evidence="3">Histidine kinase</fullName>
    </submittedName>
</protein>
<comment type="caution">
    <text evidence="3">The sequence shown here is derived from an EMBL/GenBank/DDBJ whole genome shotgun (WGS) entry which is preliminary data.</text>
</comment>
<dbReference type="InterPro" id="IPR010559">
    <property type="entry name" value="Sig_transdc_His_kin_internal"/>
</dbReference>
<dbReference type="GO" id="GO:0000155">
    <property type="term" value="F:phosphorelay sensor kinase activity"/>
    <property type="evidence" value="ECO:0007669"/>
    <property type="project" value="InterPro"/>
</dbReference>